<organism evidence="1 2">
    <name type="scientific">Pseudohalocynthiibacter aestuariivivens</name>
    <dbReference type="NCBI Taxonomy" id="1591409"/>
    <lineage>
        <taxon>Bacteria</taxon>
        <taxon>Pseudomonadati</taxon>
        <taxon>Pseudomonadota</taxon>
        <taxon>Alphaproteobacteria</taxon>
        <taxon>Rhodobacterales</taxon>
        <taxon>Paracoccaceae</taxon>
        <taxon>Pseudohalocynthiibacter</taxon>
    </lineage>
</organism>
<accession>A0ABV5JHH3</accession>
<protein>
    <submittedName>
        <fullName evidence="1">Uncharacterized protein</fullName>
    </submittedName>
</protein>
<evidence type="ECO:0000313" key="2">
    <source>
        <dbReference type="Proteomes" id="UP001589683"/>
    </source>
</evidence>
<proteinExistence type="predicted"/>
<dbReference type="Proteomes" id="UP001589683">
    <property type="component" value="Unassembled WGS sequence"/>
</dbReference>
<dbReference type="EMBL" id="JBHMEA010000044">
    <property type="protein sequence ID" value="MFB9232909.1"/>
    <property type="molecule type" value="Genomic_DNA"/>
</dbReference>
<sequence>MSTWTSDLKTCAVAGVAALLALAGCIDGGGFGYAPSQMIVSQNSVVISGPPGFCIDRPASRDNADGAFVLMGSCAAIARSSKQPTPDVAAVLMASVSTPVAGKPVSESLDTLERFFTSEEGRAALSQTGHSDSVEVLDTLQRDKVFYIHARDASEGLASEVRDEYWRAFFDVKGRLVTASVFGTDERPFSSDAGRATLTEFVQQIRRRNTGDS</sequence>
<evidence type="ECO:0000313" key="1">
    <source>
        <dbReference type="EMBL" id="MFB9232909.1"/>
    </source>
</evidence>
<dbReference type="RefSeq" id="WP_213887086.1">
    <property type="nucleotide sequence ID" value="NZ_JAGFNU010000001.1"/>
</dbReference>
<keyword evidence="2" id="KW-1185">Reference proteome</keyword>
<gene>
    <name evidence="1" type="ORF">ACFFUT_14040</name>
</gene>
<name>A0ABV5JHH3_9RHOB</name>
<comment type="caution">
    <text evidence="1">The sequence shown here is derived from an EMBL/GenBank/DDBJ whole genome shotgun (WGS) entry which is preliminary data.</text>
</comment>
<reference evidence="1 2" key="1">
    <citation type="submission" date="2024-09" db="EMBL/GenBank/DDBJ databases">
        <authorList>
            <person name="Sun Q."/>
            <person name="Mori K."/>
        </authorList>
    </citation>
    <scope>NUCLEOTIDE SEQUENCE [LARGE SCALE GENOMIC DNA]</scope>
    <source>
        <strain evidence="1 2">CECT 8726</strain>
    </source>
</reference>